<dbReference type="InterPro" id="IPR001647">
    <property type="entry name" value="HTH_TetR"/>
</dbReference>
<dbReference type="RefSeq" id="WP_034879746.1">
    <property type="nucleotide sequence ID" value="NZ_JOKG01000007.1"/>
</dbReference>
<accession>A0A081MZ55</accession>
<dbReference type="PANTHER" id="PTHR43479:SF11">
    <property type="entry name" value="ACREF_ENVCD OPERON REPRESSOR-RELATED"/>
    <property type="match status" value="1"/>
</dbReference>
<dbReference type="SUPFAM" id="SSF48498">
    <property type="entry name" value="Tetracyclin repressor-like, C-terminal domain"/>
    <property type="match status" value="1"/>
</dbReference>
<comment type="caution">
    <text evidence="4">The sequence shown here is derived from an EMBL/GenBank/DDBJ whole genome shotgun (WGS) entry which is preliminary data.</text>
</comment>
<evidence type="ECO:0000259" key="3">
    <source>
        <dbReference type="PROSITE" id="PS50977"/>
    </source>
</evidence>
<dbReference type="InterPro" id="IPR036271">
    <property type="entry name" value="Tet_transcr_reg_TetR-rel_C_sf"/>
</dbReference>
<evidence type="ECO:0000313" key="4">
    <source>
        <dbReference type="EMBL" id="KEQ11478.1"/>
    </source>
</evidence>
<proteinExistence type="predicted"/>
<dbReference type="GO" id="GO:0003677">
    <property type="term" value="F:DNA binding"/>
    <property type="evidence" value="ECO:0007669"/>
    <property type="project" value="UniProtKB-UniRule"/>
</dbReference>
<dbReference type="PRINTS" id="PR00455">
    <property type="entry name" value="HTHTETR"/>
</dbReference>
<dbReference type="Gene3D" id="1.10.10.60">
    <property type="entry name" value="Homeodomain-like"/>
    <property type="match status" value="1"/>
</dbReference>
<dbReference type="PROSITE" id="PS50977">
    <property type="entry name" value="HTH_TETR_2"/>
    <property type="match status" value="1"/>
</dbReference>
<organism evidence="4 5">
    <name type="scientific">Endozoicomonas montiporae</name>
    <dbReference type="NCBI Taxonomy" id="1027273"/>
    <lineage>
        <taxon>Bacteria</taxon>
        <taxon>Pseudomonadati</taxon>
        <taxon>Pseudomonadota</taxon>
        <taxon>Gammaproteobacteria</taxon>
        <taxon>Oceanospirillales</taxon>
        <taxon>Endozoicomonadaceae</taxon>
        <taxon>Endozoicomonas</taxon>
    </lineage>
</organism>
<keyword evidence="1 2" id="KW-0238">DNA-binding</keyword>
<name>A0A081MZ55_9GAMM</name>
<dbReference type="SUPFAM" id="SSF46689">
    <property type="entry name" value="Homeodomain-like"/>
    <property type="match status" value="1"/>
</dbReference>
<dbReference type="AlphaFoldDB" id="A0A081MZ55"/>
<dbReference type="InterPro" id="IPR050624">
    <property type="entry name" value="HTH-type_Tx_Regulator"/>
</dbReference>
<dbReference type="Pfam" id="PF17932">
    <property type="entry name" value="TetR_C_24"/>
    <property type="match status" value="1"/>
</dbReference>
<dbReference type="Proteomes" id="UP000028006">
    <property type="component" value="Unassembled WGS sequence"/>
</dbReference>
<dbReference type="EMBL" id="JOKG01000007">
    <property type="protein sequence ID" value="KEQ11478.1"/>
    <property type="molecule type" value="Genomic_DNA"/>
</dbReference>
<gene>
    <name evidence="4" type="ORF">GZ77_25625</name>
</gene>
<dbReference type="InterPro" id="IPR041490">
    <property type="entry name" value="KstR2_TetR_C"/>
</dbReference>
<reference evidence="4 5" key="1">
    <citation type="submission" date="2014-06" db="EMBL/GenBank/DDBJ databases">
        <title>Whole Genome Sequences of Three Symbiotic Endozoicomonas Bacteria.</title>
        <authorList>
            <person name="Neave M.J."/>
            <person name="Apprill A."/>
            <person name="Voolstra C.R."/>
        </authorList>
    </citation>
    <scope>NUCLEOTIDE SEQUENCE [LARGE SCALE GENOMIC DNA]</scope>
    <source>
        <strain evidence="4 5">LMG 24815</strain>
    </source>
</reference>
<dbReference type="Gene3D" id="1.10.357.10">
    <property type="entry name" value="Tetracycline Repressor, domain 2"/>
    <property type="match status" value="1"/>
</dbReference>
<evidence type="ECO:0000313" key="5">
    <source>
        <dbReference type="Proteomes" id="UP000028006"/>
    </source>
</evidence>
<keyword evidence="5" id="KW-1185">Reference proteome</keyword>
<feature type="domain" description="HTH tetR-type" evidence="3">
    <location>
        <begin position="7"/>
        <end position="67"/>
    </location>
</feature>
<protein>
    <recommendedName>
        <fullName evidence="3">HTH tetR-type domain-containing protein</fullName>
    </recommendedName>
</protein>
<sequence>MPETIADKRRQQIFKGACEVISRKGFGSATMREIAKAADITIPTMYKYIRTKEDILFMITQVCMEEIFAYFKDALQRQEPAEQKMKSAIDAYVRYVTKNRKYINLVYRETRALNTENRDRIFNVERDFISLWEQIIIDGIEEGVFRKADTILAANMIYFFCNVWALRHWSLEGYTEEEIRNRLVDFILPGLI</sequence>
<dbReference type="eggNOG" id="COG1309">
    <property type="taxonomic scope" value="Bacteria"/>
</dbReference>
<dbReference type="PANTHER" id="PTHR43479">
    <property type="entry name" value="ACREF/ENVCD OPERON REPRESSOR-RELATED"/>
    <property type="match status" value="1"/>
</dbReference>
<evidence type="ECO:0000256" key="2">
    <source>
        <dbReference type="PROSITE-ProRule" id="PRU00335"/>
    </source>
</evidence>
<evidence type="ECO:0000256" key="1">
    <source>
        <dbReference type="ARBA" id="ARBA00023125"/>
    </source>
</evidence>
<dbReference type="Pfam" id="PF00440">
    <property type="entry name" value="TetR_N"/>
    <property type="match status" value="1"/>
</dbReference>
<dbReference type="InterPro" id="IPR009057">
    <property type="entry name" value="Homeodomain-like_sf"/>
</dbReference>
<feature type="DNA-binding region" description="H-T-H motif" evidence="2">
    <location>
        <begin position="30"/>
        <end position="49"/>
    </location>
</feature>